<reference evidence="3 4" key="2">
    <citation type="journal article" date="2015" name="MBio">
        <title>Genome-Resolved Metagenomic Analysis Reveals Roles for Candidate Phyla and Other Microbial Community Members in Biogeochemical Transformations in Oil Reservoirs.</title>
        <authorList>
            <person name="Hu P."/>
            <person name="Tom L."/>
            <person name="Singh A."/>
            <person name="Thomas B.C."/>
            <person name="Baker B.J."/>
            <person name="Piceno Y.M."/>
            <person name="Andersen G.L."/>
            <person name="Banfield J.F."/>
        </authorList>
    </citation>
    <scope>NUCLEOTIDE SEQUENCE [LARGE SCALE GENOMIC DNA]</scope>
</reference>
<gene>
    <name evidence="1" type="ORF">XD40_1973</name>
    <name evidence="2" type="ORF">XD48_1491</name>
</gene>
<evidence type="ECO:0000313" key="4">
    <source>
        <dbReference type="Proteomes" id="UP000054307"/>
    </source>
</evidence>
<dbReference type="EMBL" id="LGEX01000043">
    <property type="protein sequence ID" value="KUK06288.1"/>
    <property type="molecule type" value="Genomic_DNA"/>
</dbReference>
<sequence>MRKCLLALLVAVSLTFALSYWWHYMEMKSVASYMYTKFELSRWELESMGETFDYKSGCAKAV</sequence>
<evidence type="ECO:0000313" key="3">
    <source>
        <dbReference type="Proteomes" id="UP000054015"/>
    </source>
</evidence>
<evidence type="ECO:0000313" key="1">
    <source>
        <dbReference type="EMBL" id="KUJ92818.1"/>
    </source>
</evidence>
<comment type="caution">
    <text evidence="1">The sequence shown here is derived from an EMBL/GenBank/DDBJ whole genome shotgun (WGS) entry which is preliminary data.</text>
</comment>
<accession>A0A117KLL2</accession>
<name>A0A117KLL2_ARCFL</name>
<organism evidence="1 4">
    <name type="scientific">Archaeoglobus fulgidus</name>
    <dbReference type="NCBI Taxonomy" id="2234"/>
    <lineage>
        <taxon>Archaea</taxon>
        <taxon>Methanobacteriati</taxon>
        <taxon>Methanobacteriota</taxon>
        <taxon>Archaeoglobi</taxon>
        <taxon>Archaeoglobales</taxon>
        <taxon>Archaeoglobaceae</taxon>
        <taxon>Archaeoglobus</taxon>
    </lineage>
</organism>
<dbReference type="Proteomes" id="UP000054015">
    <property type="component" value="Unassembled WGS sequence"/>
</dbReference>
<dbReference type="Proteomes" id="UP000054307">
    <property type="component" value="Unassembled WGS sequence"/>
</dbReference>
<reference evidence="1" key="1">
    <citation type="journal article" date="2015" name="MBio">
        <title>Genome-resolved metagenomic analysis reveals roles for candidate phyla and other microbial community members in biogeochemical transformations in oil reservoirs.</title>
        <authorList>
            <person name="Hu P."/>
            <person name="Tom L."/>
            <person name="Singh A."/>
            <person name="Thomas B.C."/>
            <person name="Baker B.J."/>
            <person name="Piceno Y.M."/>
            <person name="Andersen G.L."/>
            <person name="Banfield J.F."/>
        </authorList>
    </citation>
    <scope>NUCLEOTIDE SEQUENCE [LARGE SCALE GENOMIC DNA]</scope>
    <source>
        <strain evidence="2">49_2300</strain>
        <strain evidence="1">49_95</strain>
    </source>
</reference>
<dbReference type="EMBL" id="LGEQ01000047">
    <property type="protein sequence ID" value="KUJ92818.1"/>
    <property type="molecule type" value="Genomic_DNA"/>
</dbReference>
<protein>
    <submittedName>
        <fullName evidence="1">Uncharacterized protein</fullName>
    </submittedName>
</protein>
<proteinExistence type="predicted"/>
<evidence type="ECO:0000313" key="2">
    <source>
        <dbReference type="EMBL" id="KUK06288.1"/>
    </source>
</evidence>
<dbReference type="PATRIC" id="fig|2234.6.peg.684"/>
<dbReference type="AlphaFoldDB" id="A0A117KLL2"/>